<sequence>MGVLQEFYNANELAELNLKCLPRSNRRIFEKAKREKWKSQKRQRRGGGFEYALTSLPVEVQDEIRQRFAVSVVASKPKKSPVKLKNEDVSRLFINGLTAVY</sequence>
<dbReference type="SUPFAM" id="SSF46955">
    <property type="entry name" value="Putative DNA-binding domain"/>
    <property type="match status" value="1"/>
</dbReference>
<proteinExistence type="predicted"/>
<dbReference type="Gene3D" id="1.10.10.10">
    <property type="entry name" value="Winged helix-like DNA-binding domain superfamily/Winged helix DNA-binding domain"/>
    <property type="match status" value="1"/>
</dbReference>
<name>A0A379B2Q8_9PAST</name>
<dbReference type="InterPro" id="IPR003314">
    <property type="entry name" value="Mu-type_HTH"/>
</dbReference>
<feature type="domain" description="HTH Mu-type" evidence="1">
    <location>
        <begin position="6"/>
        <end position="72"/>
    </location>
</feature>
<dbReference type="EMBL" id="UGSS01000002">
    <property type="protein sequence ID" value="SUB32791.1"/>
    <property type="molecule type" value="Genomic_DNA"/>
</dbReference>
<dbReference type="AlphaFoldDB" id="A0A379B2Q8"/>
<organism evidence="2 3">
    <name type="scientific">[Pasteurella] mairii</name>
    <dbReference type="NCBI Taxonomy" id="757"/>
    <lineage>
        <taxon>Bacteria</taxon>
        <taxon>Pseudomonadati</taxon>
        <taxon>Pseudomonadota</taxon>
        <taxon>Gammaproteobacteria</taxon>
        <taxon>Pasteurellales</taxon>
        <taxon>Pasteurellaceae</taxon>
    </lineage>
</organism>
<accession>A0A379B2Q8</accession>
<protein>
    <submittedName>
        <fullName evidence="2">Putative bacteriophage transcriptional regulator</fullName>
    </submittedName>
</protein>
<keyword evidence="3" id="KW-1185">Reference proteome</keyword>
<dbReference type="PROSITE" id="PS51702">
    <property type="entry name" value="HTH_MU"/>
    <property type="match status" value="1"/>
</dbReference>
<dbReference type="InterPro" id="IPR009061">
    <property type="entry name" value="DNA-bd_dom_put_sf"/>
</dbReference>
<reference evidence="2 3" key="1">
    <citation type="submission" date="2018-06" db="EMBL/GenBank/DDBJ databases">
        <authorList>
            <consortium name="Pathogen Informatics"/>
            <person name="Doyle S."/>
        </authorList>
    </citation>
    <scope>NUCLEOTIDE SEQUENCE [LARGE SCALE GENOMIC DNA]</scope>
    <source>
        <strain evidence="2 3">NCTC10699</strain>
    </source>
</reference>
<dbReference type="GO" id="GO:0003677">
    <property type="term" value="F:DNA binding"/>
    <property type="evidence" value="ECO:0007669"/>
    <property type="project" value="InterPro"/>
</dbReference>
<evidence type="ECO:0000259" key="1">
    <source>
        <dbReference type="PROSITE" id="PS51702"/>
    </source>
</evidence>
<evidence type="ECO:0000313" key="2">
    <source>
        <dbReference type="EMBL" id="SUB32791.1"/>
    </source>
</evidence>
<dbReference type="Pfam" id="PF02316">
    <property type="entry name" value="HTH_Tnp_Mu_1"/>
    <property type="match status" value="1"/>
</dbReference>
<dbReference type="InterPro" id="IPR036388">
    <property type="entry name" value="WH-like_DNA-bd_sf"/>
</dbReference>
<gene>
    <name evidence="2" type="ORF">NCTC10699_00376</name>
</gene>
<dbReference type="Proteomes" id="UP000254280">
    <property type="component" value="Unassembled WGS sequence"/>
</dbReference>
<evidence type="ECO:0000313" key="3">
    <source>
        <dbReference type="Proteomes" id="UP000254280"/>
    </source>
</evidence>